<reference evidence="2 3" key="1">
    <citation type="submission" date="2023-08" db="EMBL/GenBank/DDBJ databases">
        <authorList>
            <person name="Palmer J.M."/>
        </authorList>
    </citation>
    <scope>NUCLEOTIDE SEQUENCE [LARGE SCALE GENOMIC DNA]</scope>
    <source>
        <strain evidence="2 3">TWF481</strain>
    </source>
</reference>
<feature type="chain" id="PRO_5043956609" evidence="1">
    <location>
        <begin position="24"/>
        <end position="397"/>
    </location>
</feature>
<keyword evidence="3" id="KW-1185">Reference proteome</keyword>
<sequence>MAPLTTTALFLILLPIGIHLAAAASIHGNMLGRRGGVPSSIIGEDIFDQDAPWVSKTCRLGLIDNKGIQWGSYPFGRGDFERPSLIDGERAKAVFESPNRAGAWLVPEQEWRYNYIYYPEYSKSCLNIQDAIGENYGVSGLGSFFIAGYCYCHFFYKEDCDSFNFYFPQENVSPSDVAFITHTYIGASVDKIGLGKFEAWQGDPFKSFVCFRTAPQPEPQFTHTKCSVAISNGGDKDPRYNEMDGVDNTLKIERTYGANSMSWSFNLDPDDPKLLERERGRTLILPYTGQGTCVQVSDSIGGSPDGISMRQWSVKACTCLFYPTDHCKGRPVVIDGHNGHVERTIEDWGPATFYERQKIRSFRCNAPYGPPAPPDYVRSGYNFGLRNQSVALANWGS</sequence>
<evidence type="ECO:0000313" key="2">
    <source>
        <dbReference type="EMBL" id="KAK6512448.1"/>
    </source>
</evidence>
<accession>A0AAV9WQ73</accession>
<protein>
    <submittedName>
        <fullName evidence="2">Uncharacterized protein</fullName>
    </submittedName>
</protein>
<dbReference type="Proteomes" id="UP001370758">
    <property type="component" value="Unassembled WGS sequence"/>
</dbReference>
<keyword evidence="1" id="KW-0732">Signal</keyword>
<organism evidence="2 3">
    <name type="scientific">Arthrobotrys musiformis</name>
    <dbReference type="NCBI Taxonomy" id="47236"/>
    <lineage>
        <taxon>Eukaryota</taxon>
        <taxon>Fungi</taxon>
        <taxon>Dikarya</taxon>
        <taxon>Ascomycota</taxon>
        <taxon>Pezizomycotina</taxon>
        <taxon>Orbiliomycetes</taxon>
        <taxon>Orbiliales</taxon>
        <taxon>Orbiliaceae</taxon>
        <taxon>Arthrobotrys</taxon>
    </lineage>
</organism>
<comment type="caution">
    <text evidence="2">The sequence shown here is derived from an EMBL/GenBank/DDBJ whole genome shotgun (WGS) entry which is preliminary data.</text>
</comment>
<gene>
    <name evidence="2" type="ORF">TWF481_001334</name>
</gene>
<name>A0AAV9WQ73_9PEZI</name>
<dbReference type="EMBL" id="JAVHJL010000001">
    <property type="protein sequence ID" value="KAK6512448.1"/>
    <property type="molecule type" value="Genomic_DNA"/>
</dbReference>
<proteinExistence type="predicted"/>
<dbReference type="AlphaFoldDB" id="A0AAV9WQ73"/>
<evidence type="ECO:0000313" key="3">
    <source>
        <dbReference type="Proteomes" id="UP001370758"/>
    </source>
</evidence>
<evidence type="ECO:0000256" key="1">
    <source>
        <dbReference type="SAM" id="SignalP"/>
    </source>
</evidence>
<feature type="signal peptide" evidence="1">
    <location>
        <begin position="1"/>
        <end position="23"/>
    </location>
</feature>